<comment type="caution">
    <text evidence="1">The sequence shown here is derived from an EMBL/GenBank/DDBJ whole genome shotgun (WGS) entry which is preliminary data.</text>
</comment>
<evidence type="ECO:0000313" key="1">
    <source>
        <dbReference type="EMBL" id="KAI2392568.1"/>
    </source>
</evidence>
<gene>
    <name evidence="1" type="ORF">LOY88_000631</name>
</gene>
<reference evidence="1" key="1">
    <citation type="journal article" date="2022" name="bioRxiv">
        <title>Population genetic analysis of Ophidiomyces ophidiicola, the causative agent of snake fungal disease, indicates recent introductions to the USA.</title>
        <authorList>
            <person name="Ladner J.T."/>
            <person name="Palmer J.M."/>
            <person name="Ettinger C.L."/>
            <person name="Stajich J.E."/>
            <person name="Farrell T.M."/>
            <person name="Glorioso B.M."/>
            <person name="Lawson B."/>
            <person name="Price S.J."/>
            <person name="Stengle A.G."/>
            <person name="Grear D.A."/>
            <person name="Lorch J.M."/>
        </authorList>
    </citation>
    <scope>NUCLEOTIDE SEQUENCE</scope>
    <source>
        <strain evidence="1">NWHC 24266-5</strain>
    </source>
</reference>
<name>A0ACB8V4P5_9EURO</name>
<organism evidence="1">
    <name type="scientific">Ophidiomyces ophidiicola</name>
    <dbReference type="NCBI Taxonomy" id="1387563"/>
    <lineage>
        <taxon>Eukaryota</taxon>
        <taxon>Fungi</taxon>
        <taxon>Dikarya</taxon>
        <taxon>Ascomycota</taxon>
        <taxon>Pezizomycotina</taxon>
        <taxon>Eurotiomycetes</taxon>
        <taxon>Eurotiomycetidae</taxon>
        <taxon>Onygenales</taxon>
        <taxon>Onygenaceae</taxon>
        <taxon>Ophidiomyces</taxon>
    </lineage>
</organism>
<protein>
    <submittedName>
        <fullName evidence="1">Uncharacterized protein</fullName>
    </submittedName>
</protein>
<proteinExistence type="predicted"/>
<sequence length="158" mass="17197">MDLTQEVFANRVKTIFESGGFNADTETWDTRVRQHVHFHSASLGPPARASFRAIVAPSMCNQLGNLHGGCAATLIDVLSSMLPLALQRPGIFSYGGVSRALDVKYLRGVPEGVEMEIICEVGSLGRRLAMFTAEIRRVDNGELCVIGLHDKANTDPKL</sequence>
<accession>A0ACB8V4P5</accession>
<dbReference type="EMBL" id="JALBCA010000006">
    <property type="protein sequence ID" value="KAI2392568.1"/>
    <property type="molecule type" value="Genomic_DNA"/>
</dbReference>